<keyword evidence="3" id="KW-1185">Reference proteome</keyword>
<accession>A0A250X270</accession>
<name>A0A250X270_9CHLO</name>
<protein>
    <submittedName>
        <fullName evidence="2">Uncharacterized protein</fullName>
    </submittedName>
</protein>
<reference evidence="2 3" key="1">
    <citation type="submission" date="2017-08" db="EMBL/GenBank/DDBJ databases">
        <title>Acidophilic green algal genome provides insights into adaptation to an acidic environment.</title>
        <authorList>
            <person name="Hirooka S."/>
            <person name="Hirose Y."/>
            <person name="Kanesaki Y."/>
            <person name="Higuchi S."/>
            <person name="Fujiwara T."/>
            <person name="Onuma R."/>
            <person name="Era A."/>
            <person name="Ohbayashi R."/>
            <person name="Uzuka A."/>
            <person name="Nozaki H."/>
            <person name="Yoshikawa H."/>
            <person name="Miyagishima S.Y."/>
        </authorList>
    </citation>
    <scope>NUCLEOTIDE SEQUENCE [LARGE SCALE GENOMIC DNA]</scope>
    <source>
        <strain evidence="2 3">NIES-2499</strain>
    </source>
</reference>
<comment type="caution">
    <text evidence="2">The sequence shown here is derived from an EMBL/GenBank/DDBJ whole genome shotgun (WGS) entry which is preliminary data.</text>
</comment>
<dbReference type="Proteomes" id="UP000232323">
    <property type="component" value="Unassembled WGS sequence"/>
</dbReference>
<evidence type="ECO:0000256" key="1">
    <source>
        <dbReference type="SAM" id="Coils"/>
    </source>
</evidence>
<sequence>MPGSTACNEADSCLVEKCVTGRVTAITPVVKTVDSTEIVSDASAAGAVFSPSADFLSSPELPELSFFLNELNGDELVDDWSNFSPQESLQPDWMPLSSEAAVLGEQIPAPEAVDLNLLQSLLQSLQQIVGGSINVQGVDAATIPLDQTLGLLKDLVDRQSQTLAAKQNLPSPDTSLEKLLMSLSHNTESSTSDAVITQRPVLNAKECNTSGATVRAESSCAFSTNAAQRRRSADKKTAQGRTMSKRVMDRKLKFDELESFLEAKRAQSAALERQNEKLRRRQKMLDTFIKVRDQELQIWREMLQAAKEARLESLIPGHPAFASFTLEKIRSMDVDTWRNFGKGLVWEYSRCLVVMKRAPPVVKEEPLTSSSSLMEPSFSQTVDWRTISTTLDVRQRSASSAAASVAPVADTTSASVDRSVTTSMSPTGVTIHDTPWALNDQGLDPVAQLELIGKCMNRMGKLVQFLNPKVTQGMCTALPSAPIRQELLEEVLSNCCLSDEQMQDMLMTESILSQSLTKIFQDRQQLVIKLEQQMVRWQDSPNWMTVMSMEQDQMLIFEQLRKNMHQERCQSFLAIEVFFHYILDTVQKSIILTSMYPRNPNKLILFRLFVDQIRSRSL</sequence>
<evidence type="ECO:0000313" key="2">
    <source>
        <dbReference type="EMBL" id="GAX77194.1"/>
    </source>
</evidence>
<dbReference type="AlphaFoldDB" id="A0A250X270"/>
<organism evidence="2 3">
    <name type="scientific">Chlamydomonas eustigma</name>
    <dbReference type="NCBI Taxonomy" id="1157962"/>
    <lineage>
        <taxon>Eukaryota</taxon>
        <taxon>Viridiplantae</taxon>
        <taxon>Chlorophyta</taxon>
        <taxon>core chlorophytes</taxon>
        <taxon>Chlorophyceae</taxon>
        <taxon>CS clade</taxon>
        <taxon>Chlamydomonadales</taxon>
        <taxon>Chlamydomonadaceae</taxon>
        <taxon>Chlamydomonas</taxon>
    </lineage>
</organism>
<gene>
    <name evidence="2" type="ORF">CEUSTIGMA_g4640.t1</name>
</gene>
<keyword evidence="1" id="KW-0175">Coiled coil</keyword>
<evidence type="ECO:0000313" key="3">
    <source>
        <dbReference type="Proteomes" id="UP000232323"/>
    </source>
</evidence>
<proteinExistence type="predicted"/>
<dbReference type="EMBL" id="BEGY01000023">
    <property type="protein sequence ID" value="GAX77194.1"/>
    <property type="molecule type" value="Genomic_DNA"/>
</dbReference>
<feature type="coiled-coil region" evidence="1">
    <location>
        <begin position="254"/>
        <end position="281"/>
    </location>
</feature>